<dbReference type="PANTHER" id="PTHR10961">
    <property type="entry name" value="PEROXISOMAL SARCOSINE OXIDASE"/>
    <property type="match status" value="1"/>
</dbReference>
<evidence type="ECO:0000256" key="2">
    <source>
        <dbReference type="ARBA" id="ARBA00022630"/>
    </source>
</evidence>
<dbReference type="PANTHER" id="PTHR10961:SF46">
    <property type="entry name" value="PEROXISOMAL SARCOSINE OXIDASE"/>
    <property type="match status" value="1"/>
</dbReference>
<dbReference type="InterPro" id="IPR036188">
    <property type="entry name" value="FAD/NAD-bd_sf"/>
</dbReference>
<keyword evidence="2" id="KW-0285">Flavoprotein</keyword>
<evidence type="ECO:0000256" key="3">
    <source>
        <dbReference type="ARBA" id="ARBA00022827"/>
    </source>
</evidence>
<dbReference type="GO" id="GO:0008115">
    <property type="term" value="F:sarcosine oxidase activity"/>
    <property type="evidence" value="ECO:0007669"/>
    <property type="project" value="TreeGrafter"/>
</dbReference>
<dbReference type="Pfam" id="PF01266">
    <property type="entry name" value="DAO"/>
    <property type="match status" value="1"/>
</dbReference>
<feature type="domain" description="FAD dependent oxidoreductase" evidence="5">
    <location>
        <begin position="6"/>
        <end position="133"/>
    </location>
</feature>
<accession>A0A381TYA8</accession>
<dbReference type="SUPFAM" id="SSF51905">
    <property type="entry name" value="FAD/NAD(P)-binding domain"/>
    <property type="match status" value="1"/>
</dbReference>
<organism evidence="6">
    <name type="scientific">marine metagenome</name>
    <dbReference type="NCBI Taxonomy" id="408172"/>
    <lineage>
        <taxon>unclassified sequences</taxon>
        <taxon>metagenomes</taxon>
        <taxon>ecological metagenomes</taxon>
    </lineage>
</organism>
<feature type="non-terminal residue" evidence="6">
    <location>
        <position position="138"/>
    </location>
</feature>
<keyword evidence="3" id="KW-0274">FAD</keyword>
<dbReference type="InterPro" id="IPR006076">
    <property type="entry name" value="FAD-dep_OxRdtase"/>
</dbReference>
<dbReference type="GO" id="GO:0050660">
    <property type="term" value="F:flavin adenine dinucleotide binding"/>
    <property type="evidence" value="ECO:0007669"/>
    <property type="project" value="InterPro"/>
</dbReference>
<dbReference type="EMBL" id="UINC01005384">
    <property type="protein sequence ID" value="SVA20985.1"/>
    <property type="molecule type" value="Genomic_DNA"/>
</dbReference>
<dbReference type="Gene3D" id="3.30.9.10">
    <property type="entry name" value="D-Amino Acid Oxidase, subunit A, domain 2"/>
    <property type="match status" value="1"/>
</dbReference>
<evidence type="ECO:0000313" key="6">
    <source>
        <dbReference type="EMBL" id="SVA20985.1"/>
    </source>
</evidence>
<keyword evidence="4" id="KW-0560">Oxidoreductase</keyword>
<sequence length="138" mass="15762">MNKKADAIIIGAGVIGSSVAFELAKRGYKTLNIDKLPTSGYGSTSNSCAIVRAHYSTWDGVAMAYEGFFYWDDWKNYLGVEDERGMIKYMKTGSIMFKLQGEDHSKKSLKFFEEIGVEHEIWDLEKLKERMPIYSHDQ</sequence>
<name>A0A381TYA8_9ZZZZ</name>
<proteinExistence type="predicted"/>
<protein>
    <recommendedName>
        <fullName evidence="5">FAD dependent oxidoreductase domain-containing protein</fullName>
    </recommendedName>
</protein>
<dbReference type="Gene3D" id="3.50.50.60">
    <property type="entry name" value="FAD/NAD(P)-binding domain"/>
    <property type="match status" value="1"/>
</dbReference>
<dbReference type="InterPro" id="IPR045170">
    <property type="entry name" value="MTOX"/>
</dbReference>
<dbReference type="AlphaFoldDB" id="A0A381TYA8"/>
<evidence type="ECO:0000256" key="4">
    <source>
        <dbReference type="ARBA" id="ARBA00023002"/>
    </source>
</evidence>
<evidence type="ECO:0000256" key="1">
    <source>
        <dbReference type="ARBA" id="ARBA00001974"/>
    </source>
</evidence>
<evidence type="ECO:0000259" key="5">
    <source>
        <dbReference type="Pfam" id="PF01266"/>
    </source>
</evidence>
<comment type="cofactor">
    <cofactor evidence="1">
        <name>FAD</name>
        <dbReference type="ChEBI" id="CHEBI:57692"/>
    </cofactor>
</comment>
<gene>
    <name evidence="6" type="ORF">METZ01_LOCUS73839</name>
</gene>
<reference evidence="6" key="1">
    <citation type="submission" date="2018-05" db="EMBL/GenBank/DDBJ databases">
        <authorList>
            <person name="Lanie J.A."/>
            <person name="Ng W.-L."/>
            <person name="Kazmierczak K.M."/>
            <person name="Andrzejewski T.M."/>
            <person name="Davidsen T.M."/>
            <person name="Wayne K.J."/>
            <person name="Tettelin H."/>
            <person name="Glass J.I."/>
            <person name="Rusch D."/>
            <person name="Podicherti R."/>
            <person name="Tsui H.-C.T."/>
            <person name="Winkler M.E."/>
        </authorList>
    </citation>
    <scope>NUCLEOTIDE SEQUENCE</scope>
</reference>